<dbReference type="CDD" id="cd13123">
    <property type="entry name" value="MATE_MurJ_like"/>
    <property type="match status" value="1"/>
</dbReference>
<evidence type="ECO:0000313" key="10">
    <source>
        <dbReference type="EMBL" id="OGE26691.1"/>
    </source>
</evidence>
<dbReference type="PANTHER" id="PTHR47019:SF1">
    <property type="entry name" value="LIPID II FLIPPASE MURJ"/>
    <property type="match status" value="1"/>
</dbReference>
<dbReference type="Proteomes" id="UP000177042">
    <property type="component" value="Unassembled WGS sequence"/>
</dbReference>
<name>A0A1F5JDG5_9BACT</name>
<dbReference type="PANTHER" id="PTHR47019">
    <property type="entry name" value="LIPID II FLIPPASE MURJ"/>
    <property type="match status" value="1"/>
</dbReference>
<accession>A0A1F5JDG5</accession>
<dbReference type="InterPro" id="IPR051050">
    <property type="entry name" value="Lipid_II_flippase_MurJ/MviN"/>
</dbReference>
<dbReference type="NCBIfam" id="TIGR01695">
    <property type="entry name" value="murJ_mviN"/>
    <property type="match status" value="1"/>
</dbReference>
<proteinExistence type="inferred from homology"/>
<dbReference type="GO" id="GO:0015648">
    <property type="term" value="F:lipid-linked peptidoglycan transporter activity"/>
    <property type="evidence" value="ECO:0007669"/>
    <property type="project" value="UniProtKB-UniRule"/>
</dbReference>
<keyword evidence="6 8" id="KW-1133">Transmembrane helix</keyword>
<evidence type="ECO:0000256" key="4">
    <source>
        <dbReference type="ARBA" id="ARBA00022960"/>
    </source>
</evidence>
<evidence type="ECO:0000256" key="6">
    <source>
        <dbReference type="ARBA" id="ARBA00022989"/>
    </source>
</evidence>
<feature type="transmembrane region" description="Helical" evidence="8">
    <location>
        <begin position="439"/>
        <end position="457"/>
    </location>
</feature>
<comment type="similarity">
    <text evidence="8 9">Belongs to the MurJ/MviN family.</text>
</comment>
<feature type="transmembrane region" description="Helical" evidence="8">
    <location>
        <begin position="91"/>
        <end position="111"/>
    </location>
</feature>
<feature type="transmembrane region" description="Helical" evidence="8">
    <location>
        <begin position="131"/>
        <end position="153"/>
    </location>
</feature>
<comment type="caution">
    <text evidence="10">The sequence shown here is derived from an EMBL/GenBank/DDBJ whole genome shotgun (WGS) entry which is preliminary data.</text>
</comment>
<dbReference type="Pfam" id="PF03023">
    <property type="entry name" value="MurJ"/>
    <property type="match status" value="1"/>
</dbReference>
<evidence type="ECO:0000256" key="3">
    <source>
        <dbReference type="ARBA" id="ARBA00022692"/>
    </source>
</evidence>
<feature type="transmembrane region" description="Helical" evidence="8">
    <location>
        <begin position="189"/>
        <end position="209"/>
    </location>
</feature>
<dbReference type="AlphaFoldDB" id="A0A1F5JDG5"/>
<feature type="transmembrane region" description="Helical" evidence="8">
    <location>
        <begin position="311"/>
        <end position="333"/>
    </location>
</feature>
<feature type="transmembrane region" description="Helical" evidence="8">
    <location>
        <begin position="51"/>
        <end position="70"/>
    </location>
</feature>
<dbReference type="InterPro" id="IPR004268">
    <property type="entry name" value="MurJ"/>
</dbReference>
<dbReference type="UniPathway" id="UPA00219"/>
<feature type="transmembrane region" description="Helical" evidence="8">
    <location>
        <begin position="267"/>
        <end position="291"/>
    </location>
</feature>
<dbReference type="GO" id="GO:0005886">
    <property type="term" value="C:plasma membrane"/>
    <property type="evidence" value="ECO:0007669"/>
    <property type="project" value="UniProtKB-SubCell"/>
</dbReference>
<comment type="subcellular location">
    <subcellularLocation>
        <location evidence="1 8">Cell membrane</location>
        <topology evidence="1 8">Multi-pass membrane protein</topology>
    </subcellularLocation>
</comment>
<gene>
    <name evidence="8" type="primary">murJ</name>
    <name evidence="10" type="ORF">A3C26_00990</name>
</gene>
<feature type="transmembrane region" description="Helical" evidence="8">
    <location>
        <begin position="229"/>
        <end position="247"/>
    </location>
</feature>
<evidence type="ECO:0000256" key="8">
    <source>
        <dbReference type="HAMAP-Rule" id="MF_02078"/>
    </source>
</evidence>
<dbReference type="GO" id="GO:0071555">
    <property type="term" value="P:cell wall organization"/>
    <property type="evidence" value="ECO:0007669"/>
    <property type="project" value="UniProtKB-UniRule"/>
</dbReference>
<feature type="transmembrane region" description="Helical" evidence="8">
    <location>
        <begin position="405"/>
        <end position="427"/>
    </location>
</feature>
<organism evidence="10 11">
    <name type="scientific">Candidatus Daviesbacteria bacterium RIFCSPHIGHO2_02_FULL_39_12</name>
    <dbReference type="NCBI Taxonomy" id="1797770"/>
    <lineage>
        <taxon>Bacteria</taxon>
        <taxon>Candidatus Daviesiibacteriota</taxon>
    </lineage>
</organism>
<evidence type="ECO:0000313" key="11">
    <source>
        <dbReference type="Proteomes" id="UP000177042"/>
    </source>
</evidence>
<evidence type="ECO:0000256" key="1">
    <source>
        <dbReference type="ARBA" id="ARBA00004651"/>
    </source>
</evidence>
<feature type="transmembrane region" description="Helical" evidence="8">
    <location>
        <begin position="353"/>
        <end position="372"/>
    </location>
</feature>
<evidence type="ECO:0000256" key="5">
    <source>
        <dbReference type="ARBA" id="ARBA00022984"/>
    </source>
</evidence>
<dbReference type="GO" id="GO:0034204">
    <property type="term" value="P:lipid translocation"/>
    <property type="evidence" value="ECO:0007669"/>
    <property type="project" value="TreeGrafter"/>
</dbReference>
<evidence type="ECO:0000256" key="9">
    <source>
        <dbReference type="PIRNR" id="PIRNR002869"/>
    </source>
</evidence>
<evidence type="ECO:0000256" key="7">
    <source>
        <dbReference type="ARBA" id="ARBA00023136"/>
    </source>
</evidence>
<feature type="transmembrane region" description="Helical" evidence="8">
    <location>
        <begin position="160"/>
        <end position="183"/>
    </location>
</feature>
<keyword evidence="5 8" id="KW-0573">Peptidoglycan synthesis</keyword>
<comment type="function">
    <text evidence="8 9">Involved in peptidoglycan biosynthesis. Transports lipid-linked peptidoglycan precursors from the inner to the outer leaflet of the cytoplasmic membrane.</text>
</comment>
<keyword evidence="2 8" id="KW-1003">Cell membrane</keyword>
<sequence length="494" mass="53956">MSKLFKASLIITIFFGINKIVALLRQAIIARQFGLTSDIDAFNVANNLPDLLFSLISGGALALAFIPVLTEYLDKKGRDDSWRLFSQIANLVFLTTAVLSIIVAVFTNPLISSPIGVAPGFTPAQQALTANLMRLNLIATLVFSLSGLVMAALQSNKHFLLPAIAPILYNVGQIVGAVFLAPLFGVYGLVYGIILGSILHLGVQIPGMVHYRFRWTPLINLKDKGVQKVLALMGPRILTVLFIQIIFLTRDNLASRLHEGAVTALTYGYFILQVPETLIGTAIATALLPTLSQFADRKNQKAFTQTLNKTIRVIIALTLIVTIISSVSLDYLLKSIFNFNQENTNLLAWTTRAYLIGLVTQSLLEVATRAFYAKQDARTPFIITLIRMILYILIAVVLFNPLGAIGLALADSITVSLEVVILLFLLAKTMPGLLNLGDTIKRVALACIVSVLIFYAVVNQLPIPKVFSASLGLLIAGASSWFFIKREIKMLLKL</sequence>
<dbReference type="PIRSF" id="PIRSF002869">
    <property type="entry name" value="MviN"/>
    <property type="match status" value="1"/>
</dbReference>
<keyword evidence="3 8" id="KW-0812">Transmembrane</keyword>
<keyword evidence="4 8" id="KW-0133">Cell shape</keyword>
<dbReference type="EMBL" id="MFCX01000005">
    <property type="protein sequence ID" value="OGE26691.1"/>
    <property type="molecule type" value="Genomic_DNA"/>
</dbReference>
<feature type="transmembrane region" description="Helical" evidence="8">
    <location>
        <begin position="463"/>
        <end position="484"/>
    </location>
</feature>
<dbReference type="GO" id="GO:0009252">
    <property type="term" value="P:peptidoglycan biosynthetic process"/>
    <property type="evidence" value="ECO:0007669"/>
    <property type="project" value="UniProtKB-UniRule"/>
</dbReference>
<reference evidence="10 11" key="1">
    <citation type="journal article" date="2016" name="Nat. Commun.">
        <title>Thousands of microbial genomes shed light on interconnected biogeochemical processes in an aquifer system.</title>
        <authorList>
            <person name="Anantharaman K."/>
            <person name="Brown C.T."/>
            <person name="Hug L.A."/>
            <person name="Sharon I."/>
            <person name="Castelle C.J."/>
            <person name="Probst A.J."/>
            <person name="Thomas B.C."/>
            <person name="Singh A."/>
            <person name="Wilkins M.J."/>
            <person name="Karaoz U."/>
            <person name="Brodie E.L."/>
            <person name="Williams K.H."/>
            <person name="Hubbard S.S."/>
            <person name="Banfield J.F."/>
        </authorList>
    </citation>
    <scope>NUCLEOTIDE SEQUENCE [LARGE SCALE GENOMIC DNA]</scope>
</reference>
<keyword evidence="7 8" id="KW-0472">Membrane</keyword>
<comment type="pathway">
    <text evidence="8">Cell wall biogenesis; peptidoglycan biosynthesis.</text>
</comment>
<dbReference type="GO" id="GO:0008360">
    <property type="term" value="P:regulation of cell shape"/>
    <property type="evidence" value="ECO:0007669"/>
    <property type="project" value="UniProtKB-UniRule"/>
</dbReference>
<protein>
    <recommendedName>
        <fullName evidence="8">Probable lipid II flippase MurJ</fullName>
    </recommendedName>
</protein>
<keyword evidence="8 9" id="KW-0961">Cell wall biogenesis/degradation</keyword>
<dbReference type="HAMAP" id="MF_02078">
    <property type="entry name" value="MurJ_MviN"/>
    <property type="match status" value="1"/>
</dbReference>
<dbReference type="PRINTS" id="PR01806">
    <property type="entry name" value="VIRFACTRMVIN"/>
</dbReference>
<feature type="transmembrane region" description="Helical" evidence="8">
    <location>
        <begin position="7"/>
        <end position="31"/>
    </location>
</feature>
<evidence type="ECO:0000256" key="2">
    <source>
        <dbReference type="ARBA" id="ARBA00022475"/>
    </source>
</evidence>
<keyword evidence="8 9" id="KW-0813">Transport</keyword>
<feature type="transmembrane region" description="Helical" evidence="8">
    <location>
        <begin position="379"/>
        <end position="399"/>
    </location>
</feature>